<evidence type="ECO:0000256" key="1">
    <source>
        <dbReference type="ARBA" id="ARBA00022729"/>
    </source>
</evidence>
<dbReference type="Pfam" id="PF03372">
    <property type="entry name" value="Exo_endo_phos"/>
    <property type="match status" value="1"/>
</dbReference>
<sequence>MHKTLLSFFLIITIFTGLPAWAQTQPAPQALPYQQTFDALAHSSSTYPDGWQGWLLSGSPSGSFKTTPPAGDKTLTPNGSASSTANGAYNYNGKLGFLNSGSADNSLVLALNTSGQLNVSLSYDLMTLRNPYNGSSNTRINEVTLQYRIGSSGDFTNIAGTLYQNDTVTQTGSGVTTPQNLVNMAITLPPDCNNQPLVQLRWVNRQISGSGSRPSFAVDNILAAGSGSDTTAPAISTLLPASGDTAVSPATRPAITFTENIQAAAGSITLHNASAGTQQAFAVTGGMVAISGNIFTLNTTLQPLATYYITLDSAAVTDLSGNAFAGIADSSWYFATGQQVLDFNFNDCTPSGSTQLSGGFMQYSVSGAQRWGCTTFGQNSSNGVQINGYSGGPQQNEDWLISPSFDLSGFDYPLLRFASRTAFAGPVLQLMVSTNYDGHSDPHTATWTLLNGRFPAEGSDTWQVSDSINLAAFRQDSVYIAFKYTSSPAINAARWTLDDISLYNSTVAPQPGISIHPDALDFDYVPVSQTSAPQSFTFWTYNFTDTLFLGASPGFAIARDSAGPYYTDGLVYDTTLTNAGPITAWVRFMPDAADQHFSGSIRFETAGLDTSLIPLSGTSLRSLKVVNWNIEWFGSPTQNPANDSLQQANVATILQKLNADIFALSEVVDTTRFKNMVSQLPGYSYTISDFGSYADNVNDPDYPSAQKLAFMYKTDVVSSLRTYGVLRQGGSDSAYYYWSSGRFPYLMEASARLNGDSARIQFVLLHAKANTGNTSEKIESYYRRKNGARELKDSLDAQYPYSNVLLLGDFNDALDKTITTELAPDTTTSYIDFVTDTADYLPVTLPLSLAGEGSTVSYNTVIDNVIASNEMAQAYLPGSAMIYTQAAQLVSGYSSTTTDHYPVISRYDLRKLAIASPIQAFTAVVDSGRVRLNWRTPYETNADKFVVERSRNQRDFNAIDTVAAHGTTTLPHTYQAYDNKPWLGRSYYRLKLLHLDGSYQYSQVQAVNVQLRDLLWRLLWCILGNRLQVWVDADKAGGPAVLQLIDLRGHIRYQGTMPLMKGRNYKELDISRLTDGIYFLRVQTAEGTQVSKIFVNH</sequence>
<dbReference type="SUPFAM" id="SSF56219">
    <property type="entry name" value="DNase I-like"/>
    <property type="match status" value="1"/>
</dbReference>
<accession>A0A562TB26</accession>
<comment type="caution">
    <text evidence="5">The sequence shown here is derived from an EMBL/GenBank/DDBJ whole genome shotgun (WGS) entry which is preliminary data.</text>
</comment>
<dbReference type="EMBL" id="VLLG01000002">
    <property type="protein sequence ID" value="TWI90799.1"/>
    <property type="molecule type" value="Genomic_DNA"/>
</dbReference>
<dbReference type="InterPro" id="IPR032812">
    <property type="entry name" value="SbsA_Ig"/>
</dbReference>
<evidence type="ECO:0000259" key="3">
    <source>
        <dbReference type="Pfam" id="PF03372"/>
    </source>
</evidence>
<evidence type="ECO:0000313" key="5">
    <source>
        <dbReference type="EMBL" id="TWI90799.1"/>
    </source>
</evidence>
<keyword evidence="6" id="KW-1185">Reference proteome</keyword>
<dbReference type="InterPro" id="IPR005135">
    <property type="entry name" value="Endo/exonuclease/phosphatase"/>
</dbReference>
<dbReference type="AlphaFoldDB" id="A0A562TB26"/>
<dbReference type="GO" id="GO:0003824">
    <property type="term" value="F:catalytic activity"/>
    <property type="evidence" value="ECO:0007669"/>
    <property type="project" value="InterPro"/>
</dbReference>
<keyword evidence="1 2" id="KW-0732">Signal</keyword>
<evidence type="ECO:0000259" key="4">
    <source>
        <dbReference type="Pfam" id="PF13205"/>
    </source>
</evidence>
<evidence type="ECO:0000313" key="6">
    <source>
        <dbReference type="Proteomes" id="UP000316778"/>
    </source>
</evidence>
<dbReference type="Proteomes" id="UP000316778">
    <property type="component" value="Unassembled WGS sequence"/>
</dbReference>
<feature type="domain" description="SbsA Ig-like" evidence="4">
    <location>
        <begin position="229"/>
        <end position="336"/>
    </location>
</feature>
<dbReference type="Gene3D" id="2.60.120.200">
    <property type="match status" value="1"/>
</dbReference>
<proteinExistence type="predicted"/>
<dbReference type="Gene3D" id="3.60.10.10">
    <property type="entry name" value="Endonuclease/exonuclease/phosphatase"/>
    <property type="match status" value="1"/>
</dbReference>
<dbReference type="InterPro" id="IPR036691">
    <property type="entry name" value="Endo/exonu/phosph_ase_sf"/>
</dbReference>
<reference evidence="5 6" key="1">
    <citation type="journal article" date="2013" name="Stand. Genomic Sci.">
        <title>Genomic Encyclopedia of Type Strains, Phase I: The one thousand microbial genomes (KMG-I) project.</title>
        <authorList>
            <person name="Kyrpides N.C."/>
            <person name="Woyke T."/>
            <person name="Eisen J.A."/>
            <person name="Garrity G."/>
            <person name="Lilburn T.G."/>
            <person name="Beck B.J."/>
            <person name="Whitman W.B."/>
            <person name="Hugenholtz P."/>
            <person name="Klenk H.P."/>
        </authorList>
    </citation>
    <scope>NUCLEOTIDE SEQUENCE [LARGE SCALE GENOMIC DNA]</scope>
    <source>
        <strain evidence="5 6">DSM 13484</strain>
    </source>
</reference>
<feature type="chain" id="PRO_5022233525" evidence="2">
    <location>
        <begin position="23"/>
        <end position="1097"/>
    </location>
</feature>
<feature type="signal peptide" evidence="2">
    <location>
        <begin position="1"/>
        <end position="22"/>
    </location>
</feature>
<name>A0A562TB26_CHIJA</name>
<dbReference type="OrthoDB" id="5500612at2"/>
<dbReference type="RefSeq" id="WP_145709986.1">
    <property type="nucleotide sequence ID" value="NZ_BAAAFY010000001.1"/>
</dbReference>
<evidence type="ECO:0000256" key="2">
    <source>
        <dbReference type="SAM" id="SignalP"/>
    </source>
</evidence>
<protein>
    <submittedName>
        <fullName evidence="5">Putative secreted protein (Por secretion system target)</fullName>
    </submittedName>
</protein>
<organism evidence="5 6">
    <name type="scientific">Chitinophaga japonensis</name>
    <name type="common">Flexibacter japonensis</name>
    <dbReference type="NCBI Taxonomy" id="104662"/>
    <lineage>
        <taxon>Bacteria</taxon>
        <taxon>Pseudomonadati</taxon>
        <taxon>Bacteroidota</taxon>
        <taxon>Chitinophagia</taxon>
        <taxon>Chitinophagales</taxon>
        <taxon>Chitinophagaceae</taxon>
        <taxon>Chitinophaga</taxon>
    </lineage>
</organism>
<dbReference type="NCBIfam" id="NF038128">
    <property type="entry name" value="choice_anch_J"/>
    <property type="match status" value="1"/>
</dbReference>
<gene>
    <name evidence="5" type="ORF">LX66_0159</name>
</gene>
<feature type="domain" description="Endonuclease/exonuclease/phosphatase" evidence="3">
    <location>
        <begin position="627"/>
        <end position="869"/>
    </location>
</feature>
<dbReference type="Pfam" id="PF13205">
    <property type="entry name" value="Big_5"/>
    <property type="match status" value="1"/>
</dbReference>